<gene>
    <name evidence="3" type="ORF">FAZ69_29110</name>
</gene>
<dbReference type="Proteomes" id="UP000305539">
    <property type="component" value="Unassembled WGS sequence"/>
</dbReference>
<sequence length="97" mass="10551">MMLFSGRAYDAADTKFEIAMHLLLIFAGLCPFALIVLVAFARRVDPLSGRLSKRGDARRSDAGRRQVRRDGAWPRALSDPPSRAGEAGAGLPQRAGR</sequence>
<dbReference type="RefSeq" id="WP_136898556.1">
    <property type="nucleotide sequence ID" value="NZ_SWJE01000020.1"/>
</dbReference>
<comment type="caution">
    <text evidence="3">The sequence shown here is derived from an EMBL/GenBank/DDBJ whole genome shotgun (WGS) entry which is preliminary data.</text>
</comment>
<dbReference type="OrthoDB" id="9104079at2"/>
<evidence type="ECO:0000256" key="1">
    <source>
        <dbReference type="SAM" id="MobiDB-lite"/>
    </source>
</evidence>
<name>A0A4U1HNL8_9BURK</name>
<evidence type="ECO:0000313" key="3">
    <source>
        <dbReference type="EMBL" id="TKC80376.1"/>
    </source>
</evidence>
<dbReference type="EMBL" id="SWJE01000020">
    <property type="protein sequence ID" value="TKC80376.1"/>
    <property type="molecule type" value="Genomic_DNA"/>
</dbReference>
<evidence type="ECO:0000313" key="4">
    <source>
        <dbReference type="Proteomes" id="UP000305539"/>
    </source>
</evidence>
<protein>
    <submittedName>
        <fullName evidence="3">Uncharacterized protein</fullName>
    </submittedName>
</protein>
<feature type="transmembrane region" description="Helical" evidence="2">
    <location>
        <begin position="20"/>
        <end position="41"/>
    </location>
</feature>
<keyword evidence="2" id="KW-0812">Transmembrane</keyword>
<proteinExistence type="predicted"/>
<organism evidence="3 4">
    <name type="scientific">Trinickia terrae</name>
    <dbReference type="NCBI Taxonomy" id="2571161"/>
    <lineage>
        <taxon>Bacteria</taxon>
        <taxon>Pseudomonadati</taxon>
        <taxon>Pseudomonadota</taxon>
        <taxon>Betaproteobacteria</taxon>
        <taxon>Burkholderiales</taxon>
        <taxon>Burkholderiaceae</taxon>
        <taxon>Trinickia</taxon>
    </lineage>
</organism>
<dbReference type="AlphaFoldDB" id="A0A4U1HNL8"/>
<evidence type="ECO:0000256" key="2">
    <source>
        <dbReference type="SAM" id="Phobius"/>
    </source>
</evidence>
<keyword evidence="4" id="KW-1185">Reference proteome</keyword>
<feature type="region of interest" description="Disordered" evidence="1">
    <location>
        <begin position="50"/>
        <end position="97"/>
    </location>
</feature>
<reference evidence="3 4" key="1">
    <citation type="submission" date="2019-04" db="EMBL/GenBank/DDBJ databases">
        <title>Trinickia sp. 7GSK02, isolated from subtropical forest soil.</title>
        <authorList>
            <person name="Gao Z.-H."/>
            <person name="Qiu L.-H."/>
        </authorList>
    </citation>
    <scope>NUCLEOTIDE SEQUENCE [LARGE SCALE GENOMIC DNA]</scope>
    <source>
        <strain evidence="3 4">7GSK02</strain>
    </source>
</reference>
<keyword evidence="2" id="KW-0472">Membrane</keyword>
<accession>A0A4U1HNL8</accession>
<feature type="compositionally biased region" description="Basic and acidic residues" evidence="1">
    <location>
        <begin position="53"/>
        <end position="72"/>
    </location>
</feature>
<keyword evidence="2" id="KW-1133">Transmembrane helix</keyword>